<reference evidence="2" key="1">
    <citation type="journal article" date="2019" name="Int. J. Syst. Evol. Microbiol.">
        <title>The Global Catalogue of Microorganisms (GCM) 10K type strain sequencing project: providing services to taxonomists for standard genome sequencing and annotation.</title>
        <authorList>
            <consortium name="The Broad Institute Genomics Platform"/>
            <consortium name="The Broad Institute Genome Sequencing Center for Infectious Disease"/>
            <person name="Wu L."/>
            <person name="Ma J."/>
        </authorList>
    </citation>
    <scope>NUCLEOTIDE SEQUENCE [LARGE SCALE GENOMIC DNA]</scope>
    <source>
        <strain evidence="2">CCM 7132</strain>
    </source>
</reference>
<keyword evidence="2" id="KW-1185">Reference proteome</keyword>
<evidence type="ECO:0000313" key="2">
    <source>
        <dbReference type="Proteomes" id="UP000637769"/>
    </source>
</evidence>
<gene>
    <name evidence="1" type="ORF">GCM10007207_28630</name>
</gene>
<organism evidence="1 2">
    <name type="scientific">Asaia siamensis</name>
    <dbReference type="NCBI Taxonomy" id="110479"/>
    <lineage>
        <taxon>Bacteria</taxon>
        <taxon>Pseudomonadati</taxon>
        <taxon>Pseudomonadota</taxon>
        <taxon>Alphaproteobacteria</taxon>
        <taxon>Acetobacterales</taxon>
        <taxon>Acetobacteraceae</taxon>
        <taxon>Asaia</taxon>
    </lineage>
</organism>
<dbReference type="RefSeq" id="WP_188427513.1">
    <property type="nucleotide sequence ID" value="NZ_BMCH01000010.1"/>
</dbReference>
<accession>A0ABQ1MR91</accession>
<dbReference type="EMBL" id="BMCH01000010">
    <property type="protein sequence ID" value="GGC41575.1"/>
    <property type="molecule type" value="Genomic_DNA"/>
</dbReference>
<comment type="caution">
    <text evidence="1">The sequence shown here is derived from an EMBL/GenBank/DDBJ whole genome shotgun (WGS) entry which is preliminary data.</text>
</comment>
<dbReference type="Proteomes" id="UP000637769">
    <property type="component" value="Unassembled WGS sequence"/>
</dbReference>
<proteinExistence type="predicted"/>
<protein>
    <submittedName>
        <fullName evidence="1">Uncharacterized protein</fullName>
    </submittedName>
</protein>
<name>A0ABQ1MR91_9PROT</name>
<evidence type="ECO:0000313" key="1">
    <source>
        <dbReference type="EMBL" id="GGC41575.1"/>
    </source>
</evidence>
<sequence>MSQLLMFRPPLPNADRLWAVIAWQGRRSRIANVHASHEAAEADCAWRSRQVHEYRHFLVSEQKAPLRYELRQIARAEIPKSWSPLPALGFLRGAGF</sequence>